<evidence type="ECO:0000256" key="8">
    <source>
        <dbReference type="SAM" id="Phobius"/>
    </source>
</evidence>
<feature type="transmembrane region" description="Helical" evidence="8">
    <location>
        <begin position="86"/>
        <end position="107"/>
    </location>
</feature>
<feature type="transmembrane region" description="Helical" evidence="8">
    <location>
        <begin position="40"/>
        <end position="59"/>
    </location>
</feature>
<keyword evidence="3" id="KW-1003">Cell membrane</keyword>
<feature type="transmembrane region" description="Helical" evidence="8">
    <location>
        <begin position="280"/>
        <end position="296"/>
    </location>
</feature>
<evidence type="ECO:0000256" key="1">
    <source>
        <dbReference type="ARBA" id="ARBA00004141"/>
    </source>
</evidence>
<evidence type="ECO:0000256" key="2">
    <source>
        <dbReference type="ARBA" id="ARBA00005985"/>
    </source>
</evidence>
<keyword evidence="5 8" id="KW-0812">Transmembrane</keyword>
<proteinExistence type="inferred from homology"/>
<dbReference type="OrthoDB" id="8559716at2"/>
<dbReference type="KEGG" id="uam:UABAM_01018"/>
<dbReference type="GO" id="GO:0016765">
    <property type="term" value="F:transferase activity, transferring alkyl or aryl (other than methyl) groups"/>
    <property type="evidence" value="ECO:0007669"/>
    <property type="project" value="InterPro"/>
</dbReference>
<dbReference type="EMBL" id="AP019860">
    <property type="protein sequence ID" value="BBM82675.1"/>
    <property type="molecule type" value="Genomic_DNA"/>
</dbReference>
<comment type="subcellular location">
    <subcellularLocation>
        <location evidence="1">Membrane</location>
        <topology evidence="1">Multi-pass membrane protein</topology>
    </subcellularLocation>
</comment>
<gene>
    <name evidence="9" type="ORF">UABAM_01018</name>
</gene>
<name>A0A5S9ILB4_UABAM</name>
<dbReference type="RefSeq" id="WP_151966911.1">
    <property type="nucleotide sequence ID" value="NZ_AP019860.1"/>
</dbReference>
<protein>
    <submittedName>
        <fullName evidence="9">Bacteriochlorophyll synthase 34 kDa chain</fullName>
    </submittedName>
</protein>
<comment type="similarity">
    <text evidence="2">Belongs to the UbiA prenyltransferase family.</text>
</comment>
<feature type="transmembrane region" description="Helical" evidence="8">
    <location>
        <begin position="241"/>
        <end position="259"/>
    </location>
</feature>
<sequence>MKAYIVLLRPFTLLAPAIGIMSGSFVAWGVGYHEFHDPQWWILCKVLLGGFTGAILNGASNAINQIYDYEIDCINKPQRPLPSGKVSMRSAWIISVVLYVASLLIAFALSYEFAIMVFIAAFCTIIYSVPPLRTKRYWWSATLTIVIPRGLLMKVAGWGVLLPIWYTEAWYIGLIFGLFLLGATSTKDYADMEGDKRNNCITLPIAFGVKKSALMIAPSFIVPFLLFPLGVYLKVLHGNPLLLIFLGVSMCIWGSYVVYLILKDPHSLTTTENHPSWRHMYMMMVYAQVVLGVAYFI</sequence>
<evidence type="ECO:0000313" key="10">
    <source>
        <dbReference type="Proteomes" id="UP000326354"/>
    </source>
</evidence>
<feature type="transmembrane region" description="Helical" evidence="8">
    <location>
        <begin position="213"/>
        <end position="235"/>
    </location>
</feature>
<feature type="transmembrane region" description="Helical" evidence="8">
    <location>
        <begin position="113"/>
        <end position="130"/>
    </location>
</feature>
<dbReference type="PANTHER" id="PTHR43009">
    <property type="entry name" value="HOMOGENTISATE SOLANESYLTRANSFERASE, CHLOROPLASTIC"/>
    <property type="match status" value="1"/>
</dbReference>
<keyword evidence="4" id="KW-0808">Transferase</keyword>
<dbReference type="Pfam" id="PF01040">
    <property type="entry name" value="UbiA"/>
    <property type="match status" value="1"/>
</dbReference>
<keyword evidence="7 8" id="KW-0472">Membrane</keyword>
<keyword evidence="10" id="KW-1185">Reference proteome</keyword>
<organism evidence="9 10">
    <name type="scientific">Uabimicrobium amorphum</name>
    <dbReference type="NCBI Taxonomy" id="2596890"/>
    <lineage>
        <taxon>Bacteria</taxon>
        <taxon>Pseudomonadati</taxon>
        <taxon>Planctomycetota</taxon>
        <taxon>Candidatus Uabimicrobiia</taxon>
        <taxon>Candidatus Uabimicrobiales</taxon>
        <taxon>Candidatus Uabimicrobiaceae</taxon>
        <taxon>Candidatus Uabimicrobium</taxon>
    </lineage>
</organism>
<evidence type="ECO:0000313" key="9">
    <source>
        <dbReference type="EMBL" id="BBM82675.1"/>
    </source>
</evidence>
<evidence type="ECO:0000256" key="3">
    <source>
        <dbReference type="ARBA" id="ARBA00022475"/>
    </source>
</evidence>
<feature type="transmembrane region" description="Helical" evidence="8">
    <location>
        <begin position="7"/>
        <end position="28"/>
    </location>
</feature>
<dbReference type="PANTHER" id="PTHR43009:SF7">
    <property type="entry name" value="HOMOGENTISATE GERANYLGERANYLTRANSFERASE, CHLOROPLASTIC"/>
    <property type="match status" value="1"/>
</dbReference>
<accession>A0A5S9ILB4</accession>
<dbReference type="AlphaFoldDB" id="A0A5S9ILB4"/>
<evidence type="ECO:0000256" key="6">
    <source>
        <dbReference type="ARBA" id="ARBA00022989"/>
    </source>
</evidence>
<reference evidence="9 10" key="1">
    <citation type="submission" date="2019-08" db="EMBL/GenBank/DDBJ databases">
        <title>Complete genome sequence of Candidatus Uab amorphum.</title>
        <authorList>
            <person name="Shiratori T."/>
            <person name="Suzuki S."/>
            <person name="Kakizawa Y."/>
            <person name="Ishida K."/>
        </authorList>
    </citation>
    <scope>NUCLEOTIDE SEQUENCE [LARGE SCALE GENOMIC DNA]</scope>
    <source>
        <strain evidence="9 10">SRT547</strain>
    </source>
</reference>
<keyword evidence="6 8" id="KW-1133">Transmembrane helix</keyword>
<feature type="transmembrane region" description="Helical" evidence="8">
    <location>
        <begin position="164"/>
        <end position="183"/>
    </location>
</feature>
<evidence type="ECO:0000256" key="4">
    <source>
        <dbReference type="ARBA" id="ARBA00022679"/>
    </source>
</evidence>
<dbReference type="Proteomes" id="UP000326354">
    <property type="component" value="Chromosome"/>
</dbReference>
<dbReference type="GO" id="GO:0016020">
    <property type="term" value="C:membrane"/>
    <property type="evidence" value="ECO:0007669"/>
    <property type="project" value="UniProtKB-SubCell"/>
</dbReference>
<dbReference type="InterPro" id="IPR044878">
    <property type="entry name" value="UbiA_sf"/>
</dbReference>
<evidence type="ECO:0000256" key="5">
    <source>
        <dbReference type="ARBA" id="ARBA00022692"/>
    </source>
</evidence>
<evidence type="ECO:0000256" key="7">
    <source>
        <dbReference type="ARBA" id="ARBA00023136"/>
    </source>
</evidence>
<dbReference type="InterPro" id="IPR000537">
    <property type="entry name" value="UbiA_prenyltransferase"/>
</dbReference>
<dbReference type="Gene3D" id="1.10.357.140">
    <property type="entry name" value="UbiA prenyltransferase"/>
    <property type="match status" value="1"/>
</dbReference>